<comment type="caution">
    <text evidence="2">The sequence shown here is derived from an EMBL/GenBank/DDBJ whole genome shotgun (WGS) entry which is preliminary data.</text>
</comment>
<feature type="transmembrane region" description="Helical" evidence="1">
    <location>
        <begin position="12"/>
        <end position="32"/>
    </location>
</feature>
<feature type="transmembrane region" description="Helical" evidence="1">
    <location>
        <begin position="103"/>
        <end position="124"/>
    </location>
</feature>
<keyword evidence="1" id="KW-0472">Membrane</keyword>
<feature type="transmembrane region" description="Helical" evidence="1">
    <location>
        <begin position="76"/>
        <end position="96"/>
    </location>
</feature>
<evidence type="ECO:0000256" key="1">
    <source>
        <dbReference type="SAM" id="Phobius"/>
    </source>
</evidence>
<name>A0ABS7ZW33_9GAMM</name>
<gene>
    <name evidence="2" type="ORF">I9W95_13485</name>
</gene>
<reference evidence="2 3" key="1">
    <citation type="submission" date="2020-12" db="EMBL/GenBank/DDBJ databases">
        <title>Novel Thalassolituus-related marine hydrocarbonoclastic bacteria mediated algae-derived hydrocarbons mineralization in twilight zone of the northern South China Sea.</title>
        <authorList>
            <person name="Dong C."/>
        </authorList>
    </citation>
    <scope>NUCLEOTIDE SEQUENCE [LARGE SCALE GENOMIC DNA]</scope>
    <source>
        <strain evidence="2 3">IMCC1826</strain>
    </source>
</reference>
<organism evidence="2 3">
    <name type="scientific">Thalassolituus marinus</name>
    <dbReference type="NCBI Taxonomy" id="671053"/>
    <lineage>
        <taxon>Bacteria</taxon>
        <taxon>Pseudomonadati</taxon>
        <taxon>Pseudomonadota</taxon>
        <taxon>Gammaproteobacteria</taxon>
        <taxon>Oceanospirillales</taxon>
        <taxon>Oceanospirillaceae</taxon>
        <taxon>Thalassolituus</taxon>
    </lineage>
</organism>
<sequence>MNHLRNWLGNPRIALLFFIIYVISQSLIIRVLHAGNADALLIQLQLTYDADTFNQLLAQASSAQIAALQGHYFYDFIHPVWYGMLALSLTSWLLNINRLSQGWSLALIPAIIFPALDVLENILHSPWIFQTATWIFQTATATDPLVLIAGIAATVKWSLAAVYLLAALLLSGRYWLLRPQLQAA</sequence>
<evidence type="ECO:0000313" key="2">
    <source>
        <dbReference type="EMBL" id="MCA6064621.1"/>
    </source>
</evidence>
<dbReference type="RefSeq" id="WP_225675775.1">
    <property type="nucleotide sequence ID" value="NZ_JAEDAH010000088.1"/>
</dbReference>
<protein>
    <recommendedName>
        <fullName evidence="4">DUF2029 domain-containing protein</fullName>
    </recommendedName>
</protein>
<proteinExistence type="predicted"/>
<evidence type="ECO:0008006" key="4">
    <source>
        <dbReference type="Google" id="ProtNLM"/>
    </source>
</evidence>
<accession>A0ABS7ZW33</accession>
<feature type="transmembrane region" description="Helical" evidence="1">
    <location>
        <begin position="144"/>
        <end position="170"/>
    </location>
</feature>
<keyword evidence="3" id="KW-1185">Reference proteome</keyword>
<dbReference type="Proteomes" id="UP000714380">
    <property type="component" value="Unassembled WGS sequence"/>
</dbReference>
<dbReference type="EMBL" id="JAEDAH010000088">
    <property type="protein sequence ID" value="MCA6064621.1"/>
    <property type="molecule type" value="Genomic_DNA"/>
</dbReference>
<evidence type="ECO:0000313" key="3">
    <source>
        <dbReference type="Proteomes" id="UP000714380"/>
    </source>
</evidence>
<keyword evidence="1" id="KW-1133">Transmembrane helix</keyword>
<keyword evidence="1" id="KW-0812">Transmembrane</keyword>